<dbReference type="AlphaFoldDB" id="A0A3A8NJE8"/>
<dbReference type="EMBL" id="RAWG01000049">
    <property type="protein sequence ID" value="RKH44457.1"/>
    <property type="molecule type" value="Genomic_DNA"/>
</dbReference>
<name>A0A3A8NJE8_9BACT</name>
<evidence type="ECO:0000313" key="2">
    <source>
        <dbReference type="Proteomes" id="UP000273405"/>
    </source>
</evidence>
<evidence type="ECO:0008006" key="3">
    <source>
        <dbReference type="Google" id="ProtNLM"/>
    </source>
</evidence>
<accession>A0A3A8NJE8</accession>
<dbReference type="OrthoDB" id="5508630at2"/>
<proteinExistence type="predicted"/>
<dbReference type="Proteomes" id="UP000273405">
    <property type="component" value="Unassembled WGS sequence"/>
</dbReference>
<keyword evidence="2" id="KW-1185">Reference proteome</keyword>
<protein>
    <recommendedName>
        <fullName evidence="3">DUF3996 domain-containing protein</fullName>
    </recommendedName>
</protein>
<gene>
    <name evidence="1" type="ORF">D7X12_10410</name>
</gene>
<sequence length="174" mass="18223">MPLRLAWPCLLCLSGAPSPSCWTGAFRMHLLRIYAAGLLALGFLLAPARSDAAAGVRLGVGADYWVDTSAAFNFTLGVEGHVAGPIFVGARFGAVLVTDGNVIGVPLDISLRANIGRTVYIEGLAGPWIFFKGDAFKAHAAFGFGLQGKAASIGVEVGYLDPNPIIGLRLGYKF</sequence>
<reference evidence="2" key="1">
    <citation type="submission" date="2018-09" db="EMBL/GenBank/DDBJ databases">
        <authorList>
            <person name="Livingstone P.G."/>
            <person name="Whitworth D.E."/>
        </authorList>
    </citation>
    <scope>NUCLEOTIDE SEQUENCE [LARGE SCALE GENOMIC DNA]</scope>
    <source>
        <strain evidence="2">CA040B</strain>
    </source>
</reference>
<organism evidence="1 2">
    <name type="scientific">Corallococcus sicarius</name>
    <dbReference type="NCBI Taxonomy" id="2316726"/>
    <lineage>
        <taxon>Bacteria</taxon>
        <taxon>Pseudomonadati</taxon>
        <taxon>Myxococcota</taxon>
        <taxon>Myxococcia</taxon>
        <taxon>Myxococcales</taxon>
        <taxon>Cystobacterineae</taxon>
        <taxon>Myxococcaceae</taxon>
        <taxon>Corallococcus</taxon>
    </lineage>
</organism>
<comment type="caution">
    <text evidence="1">The sequence shown here is derived from an EMBL/GenBank/DDBJ whole genome shotgun (WGS) entry which is preliminary data.</text>
</comment>
<evidence type="ECO:0000313" key="1">
    <source>
        <dbReference type="EMBL" id="RKH44457.1"/>
    </source>
</evidence>